<feature type="chain" id="PRO_5036676270" evidence="1">
    <location>
        <begin position="23"/>
        <end position="85"/>
    </location>
</feature>
<comment type="caution">
    <text evidence="2">The sequence shown here is derived from an EMBL/GenBank/DDBJ whole genome shotgun (WGS) entry which is preliminary data.</text>
</comment>
<proteinExistence type="predicted"/>
<dbReference type="Proteomes" id="UP000633219">
    <property type="component" value="Unassembled WGS sequence"/>
</dbReference>
<dbReference type="AlphaFoldDB" id="A0A936YMC8"/>
<name>A0A936YMC8_9HYPH</name>
<feature type="signal peptide" evidence="1">
    <location>
        <begin position="1"/>
        <end position="22"/>
    </location>
</feature>
<dbReference type="EMBL" id="JAEQNC010000001">
    <property type="protein sequence ID" value="MBL0370856.1"/>
    <property type="molecule type" value="Genomic_DNA"/>
</dbReference>
<keyword evidence="1" id="KW-0732">Signal</keyword>
<dbReference type="InterPro" id="IPR009780">
    <property type="entry name" value="DUF1344"/>
</dbReference>
<gene>
    <name evidence="2" type="ORF">JJB09_02330</name>
</gene>
<protein>
    <submittedName>
        <fullName evidence="2">DUF1344 domain-containing protein</fullName>
    </submittedName>
</protein>
<organism evidence="2 3">
    <name type="scientific">Rhizobium setariae</name>
    <dbReference type="NCBI Taxonomy" id="2801340"/>
    <lineage>
        <taxon>Bacteria</taxon>
        <taxon>Pseudomonadati</taxon>
        <taxon>Pseudomonadota</taxon>
        <taxon>Alphaproteobacteria</taxon>
        <taxon>Hyphomicrobiales</taxon>
        <taxon>Rhizobiaceae</taxon>
        <taxon>Rhizobium/Agrobacterium group</taxon>
        <taxon>Rhizobium</taxon>
    </lineage>
</organism>
<dbReference type="Pfam" id="PF07076">
    <property type="entry name" value="DUF1344"/>
    <property type="match status" value="1"/>
</dbReference>
<evidence type="ECO:0000313" key="3">
    <source>
        <dbReference type="Proteomes" id="UP000633219"/>
    </source>
</evidence>
<accession>A0A936YMC8</accession>
<evidence type="ECO:0000256" key="1">
    <source>
        <dbReference type="SAM" id="SignalP"/>
    </source>
</evidence>
<dbReference type="RefSeq" id="WP_201652448.1">
    <property type="nucleotide sequence ID" value="NZ_JAEQNC010000001.1"/>
</dbReference>
<reference evidence="2" key="1">
    <citation type="submission" date="2021-01" db="EMBL/GenBank/DDBJ databases">
        <title>Rhizobium sp. strain KVB221 16S ribosomal RNA gene Genome sequencing and assembly.</title>
        <authorList>
            <person name="Kang M."/>
        </authorList>
    </citation>
    <scope>NUCLEOTIDE SEQUENCE</scope>
    <source>
        <strain evidence="2">KVB221</strain>
    </source>
</reference>
<keyword evidence="3" id="KW-1185">Reference proteome</keyword>
<sequence>MRALYASVVVLSSFAIIPAAYAASMTMTGTVKAYAPHKSLELANGDTFVLPANFKDPGIKVGEKVKVAYQKVGKKLDAETVSIVH</sequence>
<evidence type="ECO:0000313" key="2">
    <source>
        <dbReference type="EMBL" id="MBL0370856.1"/>
    </source>
</evidence>